<evidence type="ECO:0000313" key="2">
    <source>
        <dbReference type="Proteomes" id="UP000003503"/>
    </source>
</evidence>
<dbReference type="HOGENOM" id="CLU_2824170_0_0_9"/>
<dbReference type="Gene3D" id="3.90.110.10">
    <property type="entry name" value="Lactate dehydrogenase/glycoside hydrolase, family 4, C-terminal"/>
    <property type="match status" value="1"/>
</dbReference>
<dbReference type="EMBL" id="AFBB01000007">
    <property type="protein sequence ID" value="EGF15241.1"/>
    <property type="molecule type" value="Genomic_DNA"/>
</dbReference>
<dbReference type="SUPFAM" id="SSF56327">
    <property type="entry name" value="LDH C-terminal domain-like"/>
    <property type="match status" value="1"/>
</dbReference>
<accession>F2BW86</accession>
<dbReference type="InterPro" id="IPR015955">
    <property type="entry name" value="Lactate_DH/Glyco_Ohase_4_C"/>
</dbReference>
<comment type="caution">
    <text evidence="1">The sequence shown here is derived from an EMBL/GenBank/DDBJ whole genome shotgun (WGS) entry which is preliminary data.</text>
</comment>
<proteinExistence type="predicted"/>
<keyword evidence="2" id="KW-1185">Reference proteome</keyword>
<protein>
    <submittedName>
        <fullName evidence="1">MarR family transcriptional regulator</fullName>
    </submittedName>
</protein>
<dbReference type="Proteomes" id="UP000003503">
    <property type="component" value="Unassembled WGS sequence"/>
</dbReference>
<sequence length="66" mass="7632">MLIGIKFPCSVYVYNMYGVNYVFLFRLGKKDVESISKLVFTSDEFHDLHNSVDALKAHFRKIVSSI</sequence>
<gene>
    <name evidence="1" type="ORF">HMPREF9083_0453</name>
</gene>
<organism evidence="1 2">
    <name type="scientific">Dialister micraerophilus DSM 19965</name>
    <dbReference type="NCBI Taxonomy" id="888062"/>
    <lineage>
        <taxon>Bacteria</taxon>
        <taxon>Bacillati</taxon>
        <taxon>Bacillota</taxon>
        <taxon>Negativicutes</taxon>
        <taxon>Veillonellales</taxon>
        <taxon>Veillonellaceae</taxon>
        <taxon>Dialister</taxon>
    </lineage>
</organism>
<dbReference type="GO" id="GO:0016616">
    <property type="term" value="F:oxidoreductase activity, acting on the CH-OH group of donors, NAD or NADP as acceptor"/>
    <property type="evidence" value="ECO:0007669"/>
    <property type="project" value="InterPro"/>
</dbReference>
<reference evidence="1 2" key="1">
    <citation type="submission" date="2011-02" db="EMBL/GenBank/DDBJ databases">
        <authorList>
            <person name="Muzny D."/>
            <person name="Qin X."/>
            <person name="Deng J."/>
            <person name="Jiang H."/>
            <person name="Liu Y."/>
            <person name="Qu J."/>
            <person name="Song X.-Z."/>
            <person name="Zhang L."/>
            <person name="Thornton R."/>
            <person name="Coyle M."/>
            <person name="Francisco L."/>
            <person name="Jackson L."/>
            <person name="Javaid M."/>
            <person name="Korchina V."/>
            <person name="Kovar C."/>
            <person name="Mata R."/>
            <person name="Mathew T."/>
            <person name="Ngo R."/>
            <person name="Nguyen L."/>
            <person name="Nguyen N."/>
            <person name="Okwuonu G."/>
            <person name="Ongeri F."/>
            <person name="Pham C."/>
            <person name="Simmons D."/>
            <person name="Wilczek-Boney K."/>
            <person name="Hale W."/>
            <person name="Jakkamsetti A."/>
            <person name="Pham P."/>
            <person name="Ruth R."/>
            <person name="San Lucas F."/>
            <person name="Warren J."/>
            <person name="Zhang J."/>
            <person name="Zhao Z."/>
            <person name="Zhou C."/>
            <person name="Zhu D."/>
            <person name="Lee S."/>
            <person name="Bess C."/>
            <person name="Blankenburg K."/>
            <person name="Forbes L."/>
            <person name="Fu Q."/>
            <person name="Gubbala S."/>
            <person name="Hirani K."/>
            <person name="Jayaseelan J.C."/>
            <person name="Lara F."/>
            <person name="Munidasa M."/>
            <person name="Palculict T."/>
            <person name="Patil S."/>
            <person name="Pu L.-L."/>
            <person name="Saada N."/>
            <person name="Tang L."/>
            <person name="Weissenberger G."/>
            <person name="Zhu Y."/>
            <person name="Hemphill L."/>
            <person name="Shang Y."/>
            <person name="Youmans B."/>
            <person name="Ayvaz T."/>
            <person name="Ross M."/>
            <person name="Santibanez J."/>
            <person name="Aqrawi P."/>
            <person name="Gross S."/>
            <person name="Joshi V."/>
            <person name="Fowler G."/>
            <person name="Nazareth L."/>
            <person name="Reid J."/>
            <person name="Worley K."/>
            <person name="Petrosino J."/>
            <person name="Highlander S."/>
            <person name="Gibbs R."/>
        </authorList>
    </citation>
    <scope>NUCLEOTIDE SEQUENCE [LARGE SCALE GENOMIC DNA]</scope>
    <source>
        <strain evidence="1 2">DSM 19965</strain>
    </source>
</reference>
<name>F2BW86_9FIRM</name>
<evidence type="ECO:0000313" key="1">
    <source>
        <dbReference type="EMBL" id="EGF15241.1"/>
    </source>
</evidence>
<dbReference type="AlphaFoldDB" id="F2BW86"/>